<feature type="signal peptide" evidence="1">
    <location>
        <begin position="1"/>
        <end position="22"/>
    </location>
</feature>
<reference evidence="2 3" key="1">
    <citation type="submission" date="2020-08" db="EMBL/GenBank/DDBJ databases">
        <authorList>
            <person name="Criscuolo A."/>
        </authorList>
    </citation>
    <scope>NUCLEOTIDE SEQUENCE [LARGE SCALE GENOMIC DNA]</scope>
    <source>
        <strain evidence="2">CIP111764</strain>
    </source>
</reference>
<evidence type="ECO:0000256" key="1">
    <source>
        <dbReference type="SAM" id="SignalP"/>
    </source>
</evidence>
<organism evidence="2 3">
    <name type="scientific">Zestomonas carbonaria</name>
    <dbReference type="NCBI Taxonomy" id="2762745"/>
    <lineage>
        <taxon>Bacteria</taxon>
        <taxon>Pseudomonadati</taxon>
        <taxon>Pseudomonadota</taxon>
        <taxon>Gammaproteobacteria</taxon>
        <taxon>Pseudomonadales</taxon>
        <taxon>Pseudomonadaceae</taxon>
        <taxon>Zestomonas</taxon>
    </lineage>
</organism>
<proteinExistence type="predicted"/>
<dbReference type="AlphaFoldDB" id="A0A7U7IBJ4"/>
<evidence type="ECO:0000313" key="3">
    <source>
        <dbReference type="Proteomes" id="UP000583387"/>
    </source>
</evidence>
<gene>
    <name evidence="2" type="ORF">PSEWESI4_03253</name>
</gene>
<protein>
    <recommendedName>
        <fullName evidence="4">Type 1 fimbrial protein</fullName>
    </recommendedName>
</protein>
<evidence type="ECO:0000313" key="2">
    <source>
        <dbReference type="EMBL" id="CAD5108957.1"/>
    </source>
</evidence>
<name>A0A7U7IBJ4_9GAMM</name>
<dbReference type="EMBL" id="CAJFCI010000065">
    <property type="protein sequence ID" value="CAD5108957.1"/>
    <property type="molecule type" value="Genomic_DNA"/>
</dbReference>
<dbReference type="Proteomes" id="UP000583387">
    <property type="component" value="Unassembled WGS sequence"/>
</dbReference>
<sequence length="127" mass="13429">MRWNSCVCCLVLSFAASTPALGSGGTITFRGAVVEPPCSAETQTVGNPLDSTVARIRIGDCATPLQVSLADSHSREAPTQINLTDLHGNPLGAQTYLSPSPEGQFLQLRRQAQGQKQGALVMTLTYL</sequence>
<dbReference type="RefSeq" id="WP_187672274.1">
    <property type="nucleotide sequence ID" value="NZ_CAJFCI010000065.1"/>
</dbReference>
<keyword evidence="1" id="KW-0732">Signal</keyword>
<feature type="chain" id="PRO_5030695090" description="Type 1 fimbrial protein" evidence="1">
    <location>
        <begin position="23"/>
        <end position="127"/>
    </location>
</feature>
<accession>A0A7U7IBJ4</accession>
<keyword evidence="3" id="KW-1185">Reference proteome</keyword>
<evidence type="ECO:0008006" key="4">
    <source>
        <dbReference type="Google" id="ProtNLM"/>
    </source>
</evidence>
<comment type="caution">
    <text evidence="2">The sequence shown here is derived from an EMBL/GenBank/DDBJ whole genome shotgun (WGS) entry which is preliminary data.</text>
</comment>